<dbReference type="Gene3D" id="3.30.70.270">
    <property type="match status" value="1"/>
</dbReference>
<comment type="caution">
    <text evidence="5">The sequence shown here is derived from an EMBL/GenBank/DDBJ whole genome shotgun (WGS) entry which is preliminary data.</text>
</comment>
<sequence length="600" mass="70086">MKLLIFTFSPVQGFIEKSRKLRDFFNSSYILSYLTEKLVEEMEKDSRFEVIYPQKPKNQFQKLIANYPNRIVAKIKGEVGENLCEDLKKKFSEIWKDIYTSVADKYLNLDDNVKETFEIHNKYYFQCFCHIQEQVNEQKWLEVLKLTSNNTGQKDDYGFTYDLAERMLGAKKTFRPYYGRYQNEQVDGCILCGERPALNLKLEKLKENIGEKNWKYHLDDSERLCGVCLTKRFFHLYLKEEKEKEKEKIRELLHFNSTRHFAWAPLLDYLENEKYENKEYSRELKEVLKEILKTDESLKLKNIDEIDPQEVERVSSEKCREKGKESLCNELKELTKAIKNPYFAILMADGDEMGKWLGIGQEKRGKELTEDFHKTFSLALTGFAQKVAELEDGIWIKFVYLGGDDVLAVMHPSKALQLAELLNNNFRCTLNEKLTDIKGEPTISAGVVIAHEKENLTFVLENLRRAEKRAKKEGRDRLCVSVIPHNGSPVELVLRWGEVYKLKRLINHFKSGKLSSRVPYSLGKEVEMLTEMEYADNLKEIAFSLIKRVLRRQSNLKDSELEELENDVKSTLCSAGDLKIGIQTLLNMFYIARFLAGLEV</sequence>
<keyword evidence="2" id="KW-0051">Antiviral defense</keyword>
<organism evidence="5 6">
    <name type="scientific">Hydrogenivirga caldilitoris</name>
    <dbReference type="NCBI Taxonomy" id="246264"/>
    <lineage>
        <taxon>Bacteria</taxon>
        <taxon>Pseudomonadati</taxon>
        <taxon>Aquificota</taxon>
        <taxon>Aquificia</taxon>
        <taxon>Aquificales</taxon>
        <taxon>Aquificaceae</taxon>
        <taxon>Hydrogenivirga</taxon>
    </lineage>
</organism>
<dbReference type="PROSITE" id="PS50887">
    <property type="entry name" value="GGDEF"/>
    <property type="match status" value="1"/>
</dbReference>
<proteinExistence type="predicted"/>
<evidence type="ECO:0000256" key="1">
    <source>
        <dbReference type="ARBA" id="ARBA00022741"/>
    </source>
</evidence>
<dbReference type="AlphaFoldDB" id="A0A497XP91"/>
<evidence type="ECO:0000313" key="5">
    <source>
        <dbReference type="EMBL" id="RLJ70688.1"/>
    </source>
</evidence>
<protein>
    <submittedName>
        <fullName evidence="5">CRISPR-associated Cmr2 family protein</fullName>
    </submittedName>
</protein>
<dbReference type="EMBL" id="RCCJ01000001">
    <property type="protein sequence ID" value="RLJ70688.1"/>
    <property type="molecule type" value="Genomic_DNA"/>
</dbReference>
<evidence type="ECO:0000313" key="6">
    <source>
        <dbReference type="Proteomes" id="UP000267841"/>
    </source>
</evidence>
<reference evidence="5 6" key="1">
    <citation type="submission" date="2018-10" db="EMBL/GenBank/DDBJ databases">
        <title>Genomic Encyclopedia of Archaeal and Bacterial Type Strains, Phase II (KMG-II): from individual species to whole genera.</title>
        <authorList>
            <person name="Goeker M."/>
        </authorList>
    </citation>
    <scope>NUCLEOTIDE SEQUENCE [LARGE SCALE GENOMIC DNA]</scope>
    <source>
        <strain evidence="5 6">DSM 16510</strain>
    </source>
</reference>
<dbReference type="InterPro" id="IPR054767">
    <property type="entry name" value="Cas10-Cmr2_palm2"/>
</dbReference>
<evidence type="ECO:0000259" key="4">
    <source>
        <dbReference type="PROSITE" id="PS50887"/>
    </source>
</evidence>
<dbReference type="InterPro" id="IPR024615">
    <property type="entry name" value="CRISPR-assoc_Cmr2_N"/>
</dbReference>
<dbReference type="InterPro" id="IPR013407">
    <property type="entry name" value="CRISPR-assoc_prot_Cmr2"/>
</dbReference>
<dbReference type="InterPro" id="IPR038242">
    <property type="entry name" value="Cmr2_N"/>
</dbReference>
<gene>
    <name evidence="5" type="ORF">BCF55_0969</name>
</gene>
<feature type="domain" description="GGDEF" evidence="4">
    <location>
        <begin position="341"/>
        <end position="483"/>
    </location>
</feature>
<evidence type="ECO:0000256" key="3">
    <source>
        <dbReference type="SAM" id="Coils"/>
    </source>
</evidence>
<dbReference type="OrthoDB" id="9758700at2"/>
<dbReference type="GO" id="GO:0000166">
    <property type="term" value="F:nucleotide binding"/>
    <property type="evidence" value="ECO:0007669"/>
    <property type="project" value="UniProtKB-KW"/>
</dbReference>
<dbReference type="InterPro" id="IPR043128">
    <property type="entry name" value="Rev_trsase/Diguanyl_cyclase"/>
</dbReference>
<dbReference type="Pfam" id="PF22335">
    <property type="entry name" value="Cas10-Cmr2_palm2"/>
    <property type="match status" value="1"/>
</dbReference>
<keyword evidence="6" id="KW-1185">Reference proteome</keyword>
<dbReference type="InterPro" id="IPR000160">
    <property type="entry name" value="GGDEF_dom"/>
</dbReference>
<evidence type="ECO:0000256" key="2">
    <source>
        <dbReference type="ARBA" id="ARBA00023118"/>
    </source>
</evidence>
<keyword evidence="1" id="KW-0547">Nucleotide-binding</keyword>
<dbReference type="NCBIfam" id="TIGR02577">
    <property type="entry name" value="cas_TM1794_Cmr2"/>
    <property type="match status" value="1"/>
</dbReference>
<keyword evidence="3" id="KW-0175">Coiled coil</keyword>
<dbReference type="CDD" id="cd09679">
    <property type="entry name" value="Cas10_III"/>
    <property type="match status" value="1"/>
</dbReference>
<feature type="coiled-coil region" evidence="3">
    <location>
        <begin position="270"/>
        <end position="297"/>
    </location>
</feature>
<accession>A0A497XP91</accession>
<dbReference type="RefSeq" id="WP_121010766.1">
    <property type="nucleotide sequence ID" value="NZ_RCCJ01000001.1"/>
</dbReference>
<name>A0A497XP91_9AQUI</name>
<dbReference type="GO" id="GO:0051607">
    <property type="term" value="P:defense response to virus"/>
    <property type="evidence" value="ECO:0007669"/>
    <property type="project" value="UniProtKB-KW"/>
</dbReference>
<dbReference type="Proteomes" id="UP000267841">
    <property type="component" value="Unassembled WGS sequence"/>
</dbReference>
<dbReference type="Gene3D" id="3.30.70.2220">
    <property type="entry name" value="CRISPR-Cas system, Cmr2 subunit, D1 domain, cysteine cluster"/>
    <property type="match status" value="1"/>
</dbReference>
<dbReference type="Pfam" id="PF12469">
    <property type="entry name" value="Cmr2_N"/>
    <property type="match status" value="1"/>
</dbReference>